<evidence type="ECO:0000313" key="37">
    <source>
        <dbReference type="EMBL" id="RXB22935.1"/>
    </source>
</evidence>
<dbReference type="EMBL" id="CP070393">
    <property type="protein sequence ID" value="QRZ98550.1"/>
    <property type="molecule type" value="Genomic_DNA"/>
</dbReference>
<dbReference type="EMBL" id="LDYI01000071">
    <property type="protein sequence ID" value="KPO13743.1"/>
    <property type="molecule type" value="Genomic_DNA"/>
</dbReference>
<dbReference type="EMBL" id="CP063369">
    <property type="protein sequence ID" value="QOY29176.1"/>
    <property type="molecule type" value="Genomic_DNA"/>
</dbReference>
<evidence type="ECO:0000313" key="51">
    <source>
        <dbReference type="Proteomes" id="UP000254255"/>
    </source>
</evidence>
<dbReference type="EMBL" id="AASWOY010000037">
    <property type="protein sequence ID" value="EFH6650148.1"/>
    <property type="molecule type" value="Genomic_DNA"/>
</dbReference>
<reference evidence="15 45" key="2">
    <citation type="submission" date="2015-07" db="EMBL/GenBank/DDBJ databases">
        <title>Genome sequences of 64 non-O157:H7 Shiga toxin-producing Escherichia coli strains.</title>
        <authorList>
            <person name="Gonzalez-Escalona N."/>
            <person name="Toro M."/>
            <person name="Timme R."/>
            <person name="Payne J."/>
        </authorList>
    </citation>
    <scope>NUCLEOTIDE SEQUENCE [LARGE SCALE GENOMIC DNA]</scope>
    <source>
        <strain evidence="15 45">CFSAN026843</strain>
    </source>
</reference>
<evidence type="ECO:0000313" key="42">
    <source>
        <dbReference type="EMBL" id="VCY82218.1"/>
    </source>
</evidence>
<dbReference type="EMBL" id="JABWMK020000065">
    <property type="protein sequence ID" value="MBB2469004.1"/>
    <property type="molecule type" value="Genomic_DNA"/>
</dbReference>
<dbReference type="Proteomes" id="UP000540485">
    <property type="component" value="Unassembled WGS sequence"/>
</dbReference>
<dbReference type="Proteomes" id="UP000846355">
    <property type="component" value="Unassembled WGS sequence"/>
</dbReference>
<reference evidence="27 68" key="23">
    <citation type="journal article" date="2020" name="J. Appl. Microbiol.">
        <title>Genetic characterization of Shigatoxigenic and enteropathogenic Escherichia coli O80:H2 from diarrheic and septicemic calves and relatedness to human Shigatoxigenic E. coli O80:H2.</title>
        <authorList>
            <person name="Habets A."/>
            <person name="Crombe F."/>
            <person name="Nakamura K."/>
            <person name="Guerin V."/>
            <person name="De Rauw K."/>
            <person name="Pierard D."/>
            <person name="Saulmont M."/>
            <person name="Hayashi T."/>
            <person name="Mainil J.G."/>
            <person name="Thiry D."/>
        </authorList>
    </citation>
    <scope>NUCLEOTIDE SEQUENCE [LARGE SCALE GENOMIC DNA]</scope>
    <source>
        <strain evidence="28">EH3306</strain>
        <strain evidence="27 68">EH3307</strain>
    </source>
</reference>
<sequence>MNGLTATGVTVGICAGLWQLVSSHVGLSQGWELLGTIGFVAFCSFYAAGGGKSGFIRSLAVNYSGMVWAFFAALTAGWLASVSGLSAFWASVITTVPFSAVVVWQGRFWLLSFIPGGFLGMTLFFASGMNWTVTLLGFLAGNCVGVISEYGGQKLSEATTKRDGY</sequence>
<reference evidence="30 47" key="4">
    <citation type="submission" date="2017-12" db="EMBL/GenBank/DDBJ databases">
        <title>Rapid rising of carbapenem-resistant Enterobacteriaceae(CRE) and emergence of colistin resistance genemcr-1 in CRE in the hospital of Henan, China.</title>
        <authorList>
            <person name="Sun Q."/>
            <person name="Zhang R."/>
            <person name="Li Y."/>
            <person name="Shen Y."/>
            <person name="Zhang Y."/>
            <person name="Yang J."/>
            <person name="Shu L."/>
            <person name="Zhou H."/>
            <person name="Wang Y."/>
            <person name="Wang B."/>
            <person name="Shen Z."/>
        </authorList>
    </citation>
    <scope>NUCLEOTIDE SEQUENCE [LARGE SCALE GENOMIC DNA]</scope>
    <source>
        <strain evidence="30 47">3512</strain>
    </source>
</reference>
<evidence type="ECO:0000313" key="40">
    <source>
        <dbReference type="EMBL" id="STN26351.1"/>
    </source>
</evidence>
<evidence type="ECO:0000313" key="46">
    <source>
        <dbReference type="Proteomes" id="UP000050556"/>
    </source>
</evidence>
<dbReference type="EMBL" id="VRXD01000011">
    <property type="protein sequence ID" value="TXQ35310.1"/>
    <property type="molecule type" value="Genomic_DNA"/>
</dbReference>
<dbReference type="Proteomes" id="UP000517067">
    <property type="component" value="Unassembled WGS sequence"/>
</dbReference>
<dbReference type="Proteomes" id="UP000854059">
    <property type="component" value="Unassembled WGS sequence"/>
</dbReference>
<evidence type="ECO:0000313" key="31">
    <source>
        <dbReference type="EMBL" id="QLG58896.1"/>
    </source>
</evidence>
<reference evidence="74 75" key="11">
    <citation type="submission" date="2018-08" db="EMBL/GenBank/DDBJ databases">
        <authorList>
            <consortium name="NARMS: The National Antimicrobial Resistance Monitoring System"/>
        </authorList>
    </citation>
    <scope>NUCLEOTIDE SEQUENCE [LARGE SCALE GENOMIC DNA]</scope>
    <source>
        <strain evidence="7 71">CVM N19EC0510</strain>
        <strain evidence="4 74">FSIS11705178</strain>
        <strain evidence="3 75">FSIS11706358</strain>
    </source>
</reference>
<evidence type="ECO:0000313" key="69">
    <source>
        <dbReference type="Proteomes" id="UP000521991"/>
    </source>
</evidence>
<accession>A0A024L6F3</accession>
<reference evidence="49 51" key="9">
    <citation type="submission" date="2018-06" db="EMBL/GenBank/DDBJ databases">
        <authorList>
            <consortium name="Pathogen Informatics"/>
            <person name="Doyle S."/>
        </authorList>
    </citation>
    <scope>NUCLEOTIDE SEQUENCE [LARGE SCALE GENOMIC DNA]</scope>
    <source>
        <strain evidence="40 51">NCTC13148</strain>
        <strain evidence="39 52">NCTC9117</strain>
        <strain evidence="38 49">VREC0535</strain>
    </source>
</reference>
<evidence type="ECO:0000313" key="18">
    <source>
        <dbReference type="EMBL" id="MBB2469004.1"/>
    </source>
</evidence>
<dbReference type="EMBL" id="WTRX01000004">
    <property type="protein sequence ID" value="MWU29940.1"/>
    <property type="molecule type" value="Genomic_DNA"/>
</dbReference>
<dbReference type="Proteomes" id="UP000460351">
    <property type="component" value="Unassembled WGS sequence"/>
</dbReference>
<protein>
    <submittedName>
        <fullName evidence="25">DUF1097 domain-containing protein</fullName>
    </submittedName>
    <submittedName>
        <fullName evidence="15 38">Membrane protein</fullName>
    </submittedName>
</protein>
<evidence type="ECO:0000313" key="49">
    <source>
        <dbReference type="Proteomes" id="UP000250671"/>
    </source>
</evidence>
<proteinExistence type="predicted"/>
<dbReference type="Proteomes" id="UP000542214">
    <property type="component" value="Unassembled WGS sequence"/>
</dbReference>
<evidence type="ECO:0000313" key="27">
    <source>
        <dbReference type="EMBL" id="NYP84297.1"/>
    </source>
</evidence>
<evidence type="ECO:0000313" key="72">
    <source>
        <dbReference type="Proteomes" id="UP000531761"/>
    </source>
</evidence>
<reference evidence="35" key="33">
    <citation type="submission" date="2021-02" db="EMBL/GenBank/DDBJ databases">
        <title>Co-localization of colistin and carbapenem -resistance genes on a novel transferable IncHI2 plasmid in Escherichia coli from chicken-origin.</title>
        <authorList>
            <person name="Hoffmann M."/>
            <person name="Balkey M."/>
            <person name="Ronco T."/>
            <person name="Hendriksen R.S."/>
        </authorList>
    </citation>
    <scope>NUCLEOTIDE SEQUENCE</scope>
    <source>
        <strain evidence="35">CFSAN083829</strain>
    </source>
</reference>
<evidence type="ECO:0000313" key="14">
    <source>
        <dbReference type="EMBL" id="HBB1576742.1"/>
    </source>
</evidence>
<dbReference type="EMBL" id="DADUEU010000232">
    <property type="protein sequence ID" value="HBB1576742.1"/>
    <property type="molecule type" value="Genomic_DNA"/>
</dbReference>
<evidence type="ECO:0000313" key="70">
    <source>
        <dbReference type="Proteomes" id="UP000530628"/>
    </source>
</evidence>
<dbReference type="EMBL" id="AASURL010000017">
    <property type="protein sequence ID" value="EFH0365080.1"/>
    <property type="molecule type" value="Genomic_DNA"/>
</dbReference>
<dbReference type="EMBL" id="DABHXT010000017">
    <property type="protein sequence ID" value="HAJ5959118.1"/>
    <property type="molecule type" value="Genomic_DNA"/>
</dbReference>
<dbReference type="EMBL" id="WUIY01000259">
    <property type="protein sequence ID" value="MXI77065.1"/>
    <property type="molecule type" value="Genomic_DNA"/>
</dbReference>
<dbReference type="EMBL" id="JAAGYI010000046">
    <property type="protein sequence ID" value="NEM87849.1"/>
    <property type="molecule type" value="Genomic_DNA"/>
</dbReference>
<dbReference type="Proteomes" id="UP000321295">
    <property type="component" value="Unassembled WGS sequence"/>
</dbReference>
<evidence type="ECO:0000313" key="45">
    <source>
        <dbReference type="Proteomes" id="UP000037564"/>
    </source>
</evidence>
<dbReference type="EMBL" id="WTRC01000427">
    <property type="protein sequence ID" value="MWT23207.1"/>
    <property type="molecule type" value="Genomic_DNA"/>
</dbReference>
<organism evidence="25 59">
    <name type="scientific">Escherichia coli</name>
    <dbReference type="NCBI Taxonomy" id="562"/>
    <lineage>
        <taxon>Bacteria</taxon>
        <taxon>Pseudomonadati</taxon>
        <taxon>Pseudomonadota</taxon>
        <taxon>Gammaproteobacteria</taxon>
        <taxon>Enterobacterales</taxon>
        <taxon>Enterobacteriaceae</taxon>
        <taxon>Escherichia</taxon>
    </lineage>
</organism>
<dbReference type="EMBL" id="CP122634">
    <property type="protein sequence ID" value="WHI01076.1"/>
    <property type="molecule type" value="Genomic_DNA"/>
</dbReference>
<reference evidence="19" key="31">
    <citation type="submission" date="2020-09" db="EMBL/GenBank/DDBJ databases">
        <title>Emerging polyconal dissemination of OXA-244-producing E. coli in France.</title>
        <authorList>
            <person name="Emeraud C."/>
            <person name="Girlich D."/>
            <person name="Bonnin R.A."/>
            <person name="Jousset A.B."/>
            <person name="Naas T."/>
            <person name="Dortet L."/>
        </authorList>
    </citation>
    <scope>NUCLEOTIDE SEQUENCE</scope>
    <source>
        <strain evidence="19">225E3</strain>
    </source>
</reference>
<evidence type="ECO:0000313" key="30">
    <source>
        <dbReference type="EMBL" id="PKD87426.1"/>
    </source>
</evidence>
<evidence type="ECO:0000313" key="52">
    <source>
        <dbReference type="Proteomes" id="UP000254785"/>
    </source>
</evidence>
<evidence type="ECO:0000313" key="68">
    <source>
        <dbReference type="Proteomes" id="UP000517067"/>
    </source>
</evidence>
<evidence type="ECO:0000313" key="19">
    <source>
        <dbReference type="EMBL" id="MBE0979724.1"/>
    </source>
</evidence>
<evidence type="ECO:0000313" key="43">
    <source>
        <dbReference type="EMBL" id="VZR29742.1"/>
    </source>
</evidence>
<dbReference type="EMBL" id="JABUPU010000004">
    <property type="protein sequence ID" value="NYP84297.1"/>
    <property type="molecule type" value="Genomic_DNA"/>
</dbReference>
<evidence type="ECO:0000313" key="65">
    <source>
        <dbReference type="Proteomes" id="UP000509796"/>
    </source>
</evidence>
<evidence type="ECO:0000313" key="16">
    <source>
        <dbReference type="EMBL" id="KPO13743.1"/>
    </source>
</evidence>
<dbReference type="EMBL" id="UCZA01000001">
    <property type="protein sequence ID" value="SQP77588.1"/>
    <property type="molecule type" value="Genomic_DNA"/>
</dbReference>
<dbReference type="RefSeq" id="WP_001013892.1">
    <property type="nucleotide sequence ID" value="NZ_AP018395.1"/>
</dbReference>
<reference evidence="34 76" key="32">
    <citation type="submission" date="2020-10" db="EMBL/GenBank/DDBJ databases">
        <title>Analysis of Genomes of Bacterial Isolates from Lameness Outbreaks in Broilers.</title>
        <authorList>
            <person name="Rhoads D."/>
            <person name="Ekesi N.S."/>
        </authorList>
    </citation>
    <scope>NUCLEOTIDE SEQUENCE [LARGE SCALE GENOMIC DNA]</scope>
    <source>
        <strain evidence="34 76">1409</strain>
    </source>
</reference>
<evidence type="ECO:0000313" key="56">
    <source>
        <dbReference type="Proteomes" id="UP000303027"/>
    </source>
</evidence>
<dbReference type="Proteomes" id="UP000290652">
    <property type="component" value="Unassembled WGS sequence"/>
</dbReference>
<dbReference type="EMBL" id="AASHPR010000005">
    <property type="protein sequence ID" value="EFC3523758.1"/>
    <property type="molecule type" value="Genomic_DNA"/>
</dbReference>
<dbReference type="Proteomes" id="UP000462410">
    <property type="component" value="Unassembled WGS sequence"/>
</dbReference>
<keyword evidence="1" id="KW-0812">Transmembrane</keyword>
<reference evidence="2 48" key="6">
    <citation type="journal article" date="2018" name="MBio">
        <title>Genomic Analysis of Hospital Plumbing Reveals Diverse Reservoir of Bacterial Plasmids Conferring Carbapenem Resistance.</title>
        <authorList>
            <consortium name="NISC Comparative Sequencing Program"/>
            <person name="Weingarten R.A."/>
            <person name="Johnson R.C."/>
            <person name="Conlan S."/>
            <person name="Ramsburg A.M."/>
            <person name="Dekker J.P."/>
            <person name="Lau A.F."/>
            <person name="Khil P."/>
            <person name="Odom R.T."/>
            <person name="Deming C."/>
            <person name="Park M."/>
            <person name="Thomas P.J."/>
            <person name="Henderson D.K."/>
            <person name="Palmore T.N."/>
            <person name="Segre J.A."/>
            <person name="Frank K.M."/>
        </authorList>
    </citation>
    <scope>NUCLEOTIDE SEQUENCE [LARGE SCALE GENOMIC DNA]</scope>
    <source>
        <strain evidence="2 48">ECONIH4</strain>
    </source>
</reference>
<reference evidence="5 69" key="25">
    <citation type="submission" date="2020-02" db="EMBL/GenBank/DDBJ databases">
        <authorList>
            <consortium name="PulseNet: The National Subtyping Network for Foodborne Disease Surveillance"/>
            <person name="Tarr C.L."/>
            <person name="Trees E."/>
            <person name="Katz L.S."/>
            <person name="Carleton-Romer H.A."/>
            <person name="Stroika S."/>
            <person name="Kucerova Z."/>
            <person name="Roache K.F."/>
            <person name="Sabol A.L."/>
            <person name="Besser J."/>
            <person name="Gerner-Smidt P."/>
        </authorList>
    </citation>
    <scope>NUCLEOTIDE SEQUENCE [LARGE SCALE GENOMIC DNA]</scope>
    <source>
        <strain evidence="5 69">PNUSAE004166</strain>
    </source>
</reference>
<reference evidence="31" key="22">
    <citation type="journal article" date="2020" name="Int. J. Antimicrob. Agents">
        <title>Identification and characterisation of fosfomycin resistance in Escherichia coli urinary tract infection isolates from Australia.</title>
        <authorList>
            <person name="Mowlaboccus S."/>
            <person name="Daley D."/>
            <person name="Pang S."/>
            <person name="Gottlieb T."/>
            <person name="Merlino J."/>
            <person name="Nimmo G.R."/>
            <person name="George N."/>
            <person name="Korman T.M."/>
            <person name="Streitberg R."/>
            <person name="Robson J."/>
            <person name="Peachey G."/>
            <person name="Collignon P."/>
            <person name="Bradbury S."/>
            <person name="Colombi E."/>
            <person name="Ramsay J.P."/>
            <person name="Rogers B.A."/>
            <person name="Coombs G.W."/>
        </authorList>
    </citation>
    <scope>NUCLEOTIDE SEQUENCE</scope>
    <source>
        <strain evidence="31">EC2</strain>
    </source>
</reference>
<dbReference type="Proteomes" id="UP000870292">
    <property type="component" value="Unassembled WGS sequence"/>
</dbReference>
<evidence type="ECO:0000313" key="26">
    <source>
        <dbReference type="EMBL" id="NEM87849.1"/>
    </source>
</evidence>
<dbReference type="Proteomes" id="UP000254785">
    <property type="component" value="Unassembled WGS sequence"/>
</dbReference>
<evidence type="ECO:0000313" key="32">
    <source>
        <dbReference type="EMBL" id="QLY98447.1"/>
    </source>
</evidence>
<dbReference type="EMBL" id="UWXJ01000001">
    <property type="protein sequence ID" value="VCY82218.1"/>
    <property type="molecule type" value="Genomic_DNA"/>
</dbReference>
<accession>A0A236PY67</accession>
<evidence type="ECO:0000313" key="29">
    <source>
        <dbReference type="EMBL" id="OZP00990.1"/>
    </source>
</evidence>
<dbReference type="EMBL" id="RYCF01000108">
    <property type="protein sequence ID" value="MQK26701.1"/>
    <property type="molecule type" value="Genomic_DNA"/>
</dbReference>
<dbReference type="EMBL" id="AASWIS010000003">
    <property type="protein sequence ID" value="EFH5891529.1"/>
    <property type="molecule type" value="Genomic_DNA"/>
</dbReference>
<feature type="transmembrane region" description="Helical" evidence="1">
    <location>
        <begin position="86"/>
        <end position="104"/>
    </location>
</feature>
<evidence type="ECO:0000313" key="59">
    <source>
        <dbReference type="Proteomes" id="UP000436141"/>
    </source>
</evidence>
<reference evidence="13" key="34">
    <citation type="submission" date="2021-03" db="EMBL/GenBank/DDBJ databases">
        <authorList>
            <consortium name="NCBI Pathogen Detection Project"/>
        </authorList>
    </citation>
    <scope>NUCLEOTIDE SEQUENCE</scope>
    <source>
        <strain evidence="13">Escherichia coli</strain>
        <strain evidence="12">EuSCAPE_DE065</strain>
    </source>
</reference>
<dbReference type="Proteomes" id="UP000239554">
    <property type="component" value="Chromosome"/>
</dbReference>
<evidence type="ECO:0000313" key="25">
    <source>
        <dbReference type="EMBL" id="MXI77065.1"/>
    </source>
</evidence>
<evidence type="ECO:0000313" key="17">
    <source>
        <dbReference type="EMBL" id="MBA6239983.1"/>
    </source>
</evidence>
<evidence type="ECO:0000313" key="64">
    <source>
        <dbReference type="Proteomes" id="UP000490727"/>
    </source>
</evidence>
<evidence type="ECO:0000313" key="66">
    <source>
        <dbReference type="Proteomes" id="UP000512182"/>
    </source>
</evidence>
<reference evidence="44" key="35">
    <citation type="journal article" date="2023" name="Front. Microbiol.">
        <title>Virotyping and genetic antimicrobial susceptibility testing of porcine ETEC/STEC strains and associated plasmid types.</title>
        <authorList>
            <person name="Vereecke N."/>
            <person name="Van Hoorde S."/>
            <person name="Sperling D."/>
            <person name="Theuns S."/>
            <person name="Devriendt B."/>
            <person name="Cox E."/>
        </authorList>
    </citation>
    <scope>NUCLEOTIDE SEQUENCE</scope>
    <source>
        <strain evidence="44">ETEC4085</strain>
    </source>
</reference>
<dbReference type="EMBL" id="PITP01000024">
    <property type="protein sequence ID" value="PKD87426.1"/>
    <property type="molecule type" value="Genomic_DNA"/>
</dbReference>
<dbReference type="Proteomes" id="UP000512182">
    <property type="component" value="Chromosome"/>
</dbReference>
<evidence type="ECO:0000313" key="39">
    <source>
        <dbReference type="EMBL" id="STJ82283.1"/>
    </source>
</evidence>
<dbReference type="EMBL" id="QOGZ01000006">
    <property type="protein sequence ID" value="RDA41049.1"/>
    <property type="molecule type" value="Genomic_DNA"/>
</dbReference>
<dbReference type="Proteomes" id="UP000469708">
    <property type="component" value="Unassembled WGS sequence"/>
</dbReference>
<evidence type="ECO:0000256" key="1">
    <source>
        <dbReference type="SAM" id="Phobius"/>
    </source>
</evidence>
<evidence type="ECO:0000313" key="24">
    <source>
        <dbReference type="EMBL" id="MWU29940.1"/>
    </source>
</evidence>
<evidence type="ECO:0000313" key="22">
    <source>
        <dbReference type="EMBL" id="MUM70939.1"/>
    </source>
</evidence>
<reference evidence="41 57" key="16">
    <citation type="submission" date="2019-08" db="EMBL/GenBank/DDBJ databases">
        <title>Whole genome analysis of cultivated E. coli strains isolated from CD patients and healthy donors.</title>
        <authorList>
            <person name="Siniagina M.N."/>
            <person name="Markelova M.I."/>
            <person name="Laikov A.V."/>
            <person name="Boulygina E.A."/>
            <person name="Khusnutdinova D.R."/>
            <person name="Kharchenko A."/>
            <person name="Grigoryeva T.V."/>
        </authorList>
    </citation>
    <scope>NUCLEOTIDE SEQUENCE [LARGE SCALE GENOMIC DNA]</scope>
    <source>
        <strain evidence="41 57">1_45_11</strain>
    </source>
</reference>
<gene>
    <name evidence="11" type="primary">yahC</name>
    <name evidence="16" type="ORF">ACU57_09485</name>
    <name evidence="42" type="ORF">BANRA_00852</name>
    <name evidence="5" type="ORF">BGM66_001487</name>
    <name evidence="11" type="ORF">BvCmsKKP061_02702</name>
    <name evidence="3" type="ORF">C0P57_004009</name>
    <name evidence="2" type="ORF">C3F40_10970</name>
    <name evidence="29" type="ORF">CG702_22460</name>
    <name evidence="4" type="ORF">CTR35_000843</name>
    <name evidence="30" type="ORF">CWS33_21130</name>
    <name evidence="9" type="ORF">DL968_24335</name>
    <name evidence="36" type="ORF">DTL43_07785</name>
    <name evidence="21" type="ORF">E4K51_21175</name>
    <name evidence="20" type="ORF">EIZ93_20895</name>
    <name evidence="37" type="ORF">EPS97_21650</name>
    <name evidence="34" type="ORF">FOI11_011850</name>
    <name evidence="17" type="ORF">FOI11_08195</name>
    <name evidence="41" type="ORF">FV293_09415</name>
    <name evidence="26" type="ORF">G3V95_20575</name>
    <name evidence="28" type="ORF">G4A38_05075</name>
    <name evidence="27" type="ORF">G4A47_03460</name>
    <name evidence="7" type="ORF">GAI89_18620</name>
    <name evidence="8" type="ORF">GNW61_15525</name>
    <name evidence="22" type="ORF">GNZ05_02010</name>
    <name evidence="6" type="ORF">GOP25_04565</name>
    <name evidence="24" type="ORF">GP944_03920</name>
    <name evidence="23" type="ORF">GP965_20185</name>
    <name evidence="25" type="ORF">GRW05_22990</name>
    <name evidence="18" type="ORF">HEP30_023390</name>
    <name evidence="12" type="ORF">HMV95_12635</name>
    <name evidence="32" type="ORF">HV109_18455</name>
    <name evidence="33" type="ORF">HVY77_20290</name>
    <name evidence="31" type="ORF">HX136_19860</name>
    <name evidence="43" type="ORF">IDONEFKE_03300</name>
    <name evidence="19" type="ORF">IH772_20960</name>
    <name evidence="13" type="ORF">J0541_003320</name>
    <name evidence="14" type="ORF">J0541_005870</name>
    <name evidence="35" type="ORF">JNP96_06030</name>
    <name evidence="40" type="ORF">NCTC13148_06786</name>
    <name evidence="39" type="ORF">NCTC9117_04883</name>
    <name evidence="10" type="ORF">P6223_004951</name>
    <name evidence="44" type="ORF">QDW62_20685</name>
    <name evidence="38" type="ORF">SAMEA3752557_00147</name>
    <name evidence="15" type="ORF">WR15_20855</name>
</gene>
<evidence type="ECO:0000313" key="55">
    <source>
        <dbReference type="Proteomes" id="UP000290652"/>
    </source>
</evidence>
<evidence type="ECO:0000313" key="73">
    <source>
        <dbReference type="Proteomes" id="UP000531813"/>
    </source>
</evidence>
<evidence type="ECO:0000313" key="6">
    <source>
        <dbReference type="EMBL" id="EFH5891529.1"/>
    </source>
</evidence>
<reference evidence="31" key="28">
    <citation type="submission" date="2020-06" db="EMBL/GenBank/DDBJ databases">
        <authorList>
            <person name="Ramsay J.P."/>
            <person name="Colombi E."/>
            <person name="Mowlaboccus S."/>
        </authorList>
    </citation>
    <scope>NUCLEOTIDE SEQUENCE</scope>
    <source>
        <strain evidence="31">EC2</strain>
    </source>
</reference>
<dbReference type="EMBL" id="AASWKH010000019">
    <property type="protein sequence ID" value="EFH6096637.1"/>
    <property type="molecule type" value="Genomic_DNA"/>
</dbReference>
<dbReference type="InterPro" id="IPR009476">
    <property type="entry name" value="DUF1097"/>
</dbReference>
<dbReference type="Proteomes" id="UP000253687">
    <property type="component" value="Unassembled WGS sequence"/>
</dbReference>
<dbReference type="Proteomes" id="UP000530628">
    <property type="component" value="Unassembled WGS sequence"/>
</dbReference>
<evidence type="ECO:0000313" key="35">
    <source>
        <dbReference type="EMBL" id="QRZ98550.1"/>
    </source>
</evidence>
<reference evidence="66 67" key="27">
    <citation type="submission" date="2020-06" db="EMBL/GenBank/DDBJ databases">
        <title>REHAB project genomes.</title>
        <authorList>
            <person name="Shaw L.P."/>
        </authorList>
    </citation>
    <scope>NUCLEOTIDE SEQUENCE [LARGE SCALE GENOMIC DNA]</scope>
    <source>
        <strain evidence="33 67">RHB30-C10</strain>
        <strain evidence="32 66">RHBSTW-00177</strain>
    </source>
</reference>
<evidence type="ECO:0000313" key="10">
    <source>
        <dbReference type="EMBL" id="EMM0028274.1"/>
    </source>
</evidence>
<reference evidence="6 73" key="21">
    <citation type="submission" date="2019-12" db="EMBL/GenBank/DDBJ databases">
        <authorList>
            <consortium name="GenomeTrakr network: Whole genome sequencing for foodborne pathogen traceback"/>
        </authorList>
    </citation>
    <scope>NUCLEOTIDE SEQUENCE [LARGE SCALE GENOMIC DNA]</scope>
    <source>
        <strain evidence="8 70">PSU-2072</strain>
        <strain evidence="6 73">PSU-2243</strain>
    </source>
</reference>
<dbReference type="EMBL" id="CACRYR010000122">
    <property type="protein sequence ID" value="VZR29742.1"/>
    <property type="molecule type" value="Genomic_DNA"/>
</dbReference>
<keyword evidence="1" id="KW-1133">Transmembrane helix</keyword>
<keyword evidence="1" id="KW-0472">Membrane</keyword>
<dbReference type="Proteomes" id="UP000531761">
    <property type="component" value="Unassembled WGS sequence"/>
</dbReference>
<dbReference type="Proteomes" id="UP000037564">
    <property type="component" value="Unassembled WGS sequence"/>
</dbReference>
<evidence type="ECO:0000313" key="57">
    <source>
        <dbReference type="Proteomes" id="UP000321295"/>
    </source>
</evidence>
<evidence type="ECO:0000313" key="67">
    <source>
        <dbReference type="Proteomes" id="UP000512322"/>
    </source>
</evidence>
<dbReference type="Proteomes" id="UP000436141">
    <property type="component" value="Unassembled WGS sequence"/>
</dbReference>
<dbReference type="Proteomes" id="UP000640866">
    <property type="component" value="Unassembled WGS sequence"/>
</dbReference>
<reference evidence="11 56" key="7">
    <citation type="submission" date="2018-04" db="EMBL/GenBank/DDBJ databases">
        <title>Large scale genomics of bovine and human commensal E. coli to reveal the emerging process of EHEC.</title>
        <authorList>
            <person name="Arimizu Y."/>
            <person name="Ogura Y."/>
        </authorList>
    </citation>
    <scope>NUCLEOTIDE SEQUENCE [LARGE SCALE GENOMIC DNA]</scope>
    <source>
        <strain evidence="11 56">KK-P061</strain>
    </source>
</reference>
<reference evidence="43 77" key="18">
    <citation type="submission" date="2019-11" db="EMBL/GenBank/DDBJ databases">
        <authorList>
            <person name="Haines EK M."/>
        </authorList>
    </citation>
    <scope>NUCLEOTIDE SEQUENCE [LARGE SCALE GENOMIC DNA]</scope>
    <source>
        <strain evidence="43">KR2729</strain>
    </source>
</reference>
<name>A0A024L6F3_ECOLX</name>
<dbReference type="EMBL" id="DADUEU010000021">
    <property type="protein sequence ID" value="HBB1574369.1"/>
    <property type="molecule type" value="Genomic_DNA"/>
</dbReference>
<evidence type="ECO:0000313" key="58">
    <source>
        <dbReference type="Proteomes" id="UP000359125"/>
    </source>
</evidence>
<dbReference type="Proteomes" id="UP000233549">
    <property type="component" value="Unassembled WGS sequence"/>
</dbReference>
<reference evidence="29 53" key="3">
    <citation type="submission" date="2017-07" db="EMBL/GenBank/DDBJ databases">
        <authorList>
            <person name="Zhi S."/>
            <person name="Banting G."/>
            <person name="Neumann N."/>
        </authorList>
    </citation>
    <scope>NUCLEOTIDE SEQUENCE [LARGE SCALE GENOMIC DNA]</scope>
    <source>
        <strain evidence="29 53">WW41</strain>
    </source>
</reference>
<dbReference type="EMBL" id="NNAK01000075">
    <property type="protein sequence ID" value="OZP00990.1"/>
    <property type="molecule type" value="Genomic_DNA"/>
</dbReference>
<reference evidence="26 63" key="24">
    <citation type="submission" date="2020-02" db="EMBL/GenBank/DDBJ databases">
        <authorList>
            <person name="Subbiah M."/>
            <person name="Call D."/>
        </authorList>
    </citation>
    <scope>NUCLEOTIDE SEQUENCE [LARGE SCALE GENOMIC DNA]</scope>
    <source>
        <strain evidence="26 63">8375wC2</strain>
    </source>
</reference>
<evidence type="ECO:0000313" key="21">
    <source>
        <dbReference type="EMBL" id="MQS32620.1"/>
    </source>
</evidence>
<evidence type="ECO:0000313" key="61">
    <source>
        <dbReference type="Proteomes" id="UP000460351"/>
    </source>
</evidence>
<evidence type="ECO:0000313" key="5">
    <source>
        <dbReference type="EMBL" id="EFH0365080.1"/>
    </source>
</evidence>
<dbReference type="Proteomes" id="UP000254255">
    <property type="component" value="Unassembled WGS sequence"/>
</dbReference>
<dbReference type="Proteomes" id="UP000521991">
    <property type="component" value="Unassembled WGS sequence"/>
</dbReference>
<dbReference type="Proteomes" id="UP000531813">
    <property type="component" value="Unassembled WGS sequence"/>
</dbReference>
<dbReference type="EMBL" id="SCIU01000067">
    <property type="protein sequence ID" value="RXB22935.1"/>
    <property type="molecule type" value="Genomic_DNA"/>
</dbReference>
<evidence type="ECO:0000313" key="62">
    <source>
        <dbReference type="Proteomes" id="UP000462410"/>
    </source>
</evidence>
<reference evidence="9" key="8">
    <citation type="submission" date="2018-05" db="EMBL/GenBank/DDBJ databases">
        <authorList>
            <person name="Ashton P.M."/>
            <person name="Dallman T."/>
            <person name="Nair S."/>
            <person name="De Pinna E."/>
            <person name="Peters T."/>
            <person name="Grant K."/>
        </authorList>
    </citation>
    <scope>NUCLEOTIDE SEQUENCE</scope>
    <source>
        <strain evidence="9">412057</strain>
    </source>
</reference>
<evidence type="ECO:0000313" key="74">
    <source>
        <dbReference type="Proteomes" id="UP000538406"/>
    </source>
</evidence>
<reference evidence="21 61" key="14">
    <citation type="journal article" date="2019" name="Microorganisms">
        <title>Characteristics of Carbapenem-Resistant and Colistin-Resistant Escherichia coli Co-Producing NDM-1 and MCR-1 from Pig Farms in China.</title>
        <authorList>
            <person name="Peng Z."/>
            <person name="Li X."/>
            <person name="Hu Z."/>
            <person name="Li Z."/>
            <person name="Lv Y."/>
            <person name="Lei M."/>
            <person name="Wu B."/>
            <person name="Chen H."/>
            <person name="Wang X."/>
        </authorList>
    </citation>
    <scope>NUCLEOTIDE SEQUENCE [LARGE SCALE GENOMIC DNA]</scope>
    <source>
        <strain evidence="21 61">RXD010</strain>
    </source>
</reference>
<dbReference type="EMBL" id="CP057293">
    <property type="protein sequence ID" value="QMF69045.1"/>
    <property type="molecule type" value="Genomic_DNA"/>
</dbReference>
<evidence type="ECO:0000313" key="3">
    <source>
        <dbReference type="EMBL" id="EFB4534678.1"/>
    </source>
</evidence>
<reference evidence="65" key="26">
    <citation type="submission" date="2020-06" db="EMBL/GenBank/DDBJ databases">
        <title>Identification and Characterisation of Fosfomycin Resistance in Escherichia coli Urinary Tract Infection Isolates from Australia.</title>
        <authorList>
            <person name="Mowlaboccus S."/>
            <person name="Daley D."/>
            <person name="Pang S."/>
            <person name="Gottlieb T."/>
            <person name="Nimmo G.R."/>
            <person name="George N."/>
            <person name="Korman T.M."/>
            <person name="Strietberg R."/>
            <person name="Robson J."/>
            <person name="Peachey G."/>
            <person name="Collignon P."/>
            <person name="Bradbury S."/>
            <person name="Colombi E."/>
            <person name="Ramsay J.P."/>
            <person name="Rogers B.A."/>
            <person name="Coombs G.W."/>
        </authorList>
    </citation>
    <scope>NUCLEOTIDE SEQUENCE [LARGE SCALE GENOMIC DNA]</scope>
    <source>
        <strain evidence="65">EC2</strain>
    </source>
</reference>
<dbReference type="Proteomes" id="UP000531463">
    <property type="component" value="Unassembled WGS sequence"/>
</dbReference>
<dbReference type="EMBL" id="SQQU01000037">
    <property type="protein sequence ID" value="MQS32620.1"/>
    <property type="molecule type" value="Genomic_DNA"/>
</dbReference>
<evidence type="ECO:0000313" key="44">
    <source>
        <dbReference type="EMBL" id="WHI01076.1"/>
    </source>
</evidence>
<dbReference type="EMBL" id="AASFZR010000082">
    <property type="protein sequence ID" value="EFB4534678.1"/>
    <property type="molecule type" value="Genomic_DNA"/>
</dbReference>
<evidence type="ECO:0000313" key="75">
    <source>
        <dbReference type="Proteomes" id="UP000542214"/>
    </source>
</evidence>
<dbReference type="Proteomes" id="UP000250671">
    <property type="component" value="Unassembled WGS sequence"/>
</dbReference>
<reference evidence="18 72" key="30">
    <citation type="submission" date="2020-08" db="EMBL/GenBank/DDBJ databases">
        <title>Draft genome sequences of isolates of diverse host origin from the E. coli Reference Center.</title>
        <authorList>
            <person name="Lacher D.W."/>
            <person name="Mammel M.K."/>
            <person name="Gangiredla J."/>
            <person name="Gebru S.T."/>
            <person name="Barnaba T.J."/>
            <person name="Majowicz S.A."/>
            <person name="Dudley E.G."/>
        </authorList>
    </citation>
    <scope>NUCLEOTIDE SEQUENCE [LARGE SCALE GENOMIC DNA]</scope>
    <source>
        <strain evidence="18 72">10.0349</strain>
    </source>
</reference>
<evidence type="ECO:0000313" key="53">
    <source>
        <dbReference type="Proteomes" id="UP000264870"/>
    </source>
</evidence>
<evidence type="ECO:0000313" key="23">
    <source>
        <dbReference type="EMBL" id="MWT23207.1"/>
    </source>
</evidence>
<evidence type="ECO:0000313" key="54">
    <source>
        <dbReference type="Proteomes" id="UP000281521"/>
    </source>
</evidence>
<evidence type="ECO:0000313" key="60">
    <source>
        <dbReference type="Proteomes" id="UP000441160"/>
    </source>
</evidence>
<evidence type="ECO:0000313" key="38">
    <source>
        <dbReference type="EMBL" id="SQP77588.1"/>
    </source>
</evidence>
<evidence type="ECO:0000313" key="9">
    <source>
        <dbReference type="EMBL" id="EGE1990658.1"/>
    </source>
</evidence>
<evidence type="ECO:0000313" key="77">
    <source>
        <dbReference type="Proteomes" id="UP000629265"/>
    </source>
</evidence>
<evidence type="ECO:0000313" key="63">
    <source>
        <dbReference type="Proteomes" id="UP000469708"/>
    </source>
</evidence>
<reference evidence="42 54" key="12">
    <citation type="submission" date="2018-10" db="EMBL/GenBank/DDBJ databases">
        <authorList>
            <person name="Noll B N."/>
        </authorList>
    </citation>
    <scope>NUCLEOTIDE SEQUENCE [LARGE SCALE GENOMIC DNA]</scope>
    <source>
        <strain evidence="42">Ecoli022</strain>
    </source>
</reference>
<dbReference type="Proteomes" id="UP000359125">
    <property type="component" value="Unassembled WGS sequence"/>
</dbReference>
<dbReference type="OMA" id="WGWVAIS"/>
<evidence type="ECO:0000313" key="41">
    <source>
        <dbReference type="EMBL" id="TXQ35310.1"/>
    </source>
</evidence>
<dbReference type="Proteomes" id="UP000581425">
    <property type="component" value="Unassembled WGS sequence"/>
</dbReference>
<evidence type="ECO:0000313" key="50">
    <source>
        <dbReference type="Proteomes" id="UP000253687"/>
    </source>
</evidence>
<reference evidence="60 62" key="20">
    <citation type="submission" date="2019-12" db="EMBL/GenBank/DDBJ databases">
        <title>Enteriobacteria Tanzani isolates_8377-8380.</title>
        <authorList>
            <person name="Subbiah M."/>
            <person name="Call D."/>
        </authorList>
    </citation>
    <scope>NUCLEOTIDE SEQUENCE [LARGE SCALE GENOMIC DNA]</scope>
    <source>
        <strain evidence="24 60">8378wB3</strain>
        <strain evidence="23 62">8378wH8</strain>
    </source>
</reference>
<dbReference type="EMBL" id="LGZN01000062">
    <property type="protein sequence ID" value="KNF64983.1"/>
    <property type="molecule type" value="Genomic_DNA"/>
</dbReference>
<evidence type="ECO:0000313" key="15">
    <source>
        <dbReference type="EMBL" id="KNF64983.1"/>
    </source>
</evidence>
<evidence type="ECO:0000313" key="20">
    <source>
        <dbReference type="EMBL" id="MQK26701.1"/>
    </source>
</evidence>
<dbReference type="Proteomes" id="UP000581425">
    <property type="component" value="Chromosome"/>
</dbReference>
<dbReference type="Proteomes" id="UP000629265">
    <property type="component" value="Unassembled WGS sequence"/>
</dbReference>
<evidence type="ECO:0000313" key="36">
    <source>
        <dbReference type="EMBL" id="RDA41049.1"/>
    </source>
</evidence>
<feature type="transmembrane region" description="Helical" evidence="1">
    <location>
        <begin position="33"/>
        <end position="49"/>
    </location>
</feature>
<dbReference type="EMBL" id="CP026399">
    <property type="protein sequence ID" value="AUY02275.1"/>
    <property type="molecule type" value="Genomic_DNA"/>
</dbReference>
<feature type="transmembrane region" description="Helical" evidence="1">
    <location>
        <begin position="109"/>
        <end position="127"/>
    </location>
</feature>
<dbReference type="EMBL" id="UGDC01000003">
    <property type="protein sequence ID" value="STJ82283.1"/>
    <property type="molecule type" value="Genomic_DNA"/>
</dbReference>
<dbReference type="EMBL" id="ABLFQU030000076">
    <property type="protein sequence ID" value="EMM0028274.1"/>
    <property type="molecule type" value="Genomic_DNA"/>
</dbReference>
<dbReference type="EMBL" id="JABUPJ010000004">
    <property type="protein sequence ID" value="NYQ37996.1"/>
    <property type="molecule type" value="Genomic_DNA"/>
</dbReference>
<reference evidence="36 50" key="10">
    <citation type="submission" date="2018-07" db="EMBL/GenBank/DDBJ databases">
        <title>Whole Genome Sequence Analysis of Avian Pathogenic E. coli - An Australian Perspective.</title>
        <authorList>
            <person name="Cummins M.L."/>
            <person name="Reid C.J."/>
            <person name="Roy Chowdhury P."/>
            <person name="Bushell R."/>
            <person name="Esbert N."/>
            <person name="Tivendale K.A."/>
            <person name="Noormohammadi A.H."/>
            <person name="Islam S."/>
            <person name="Marenda M.S."/>
            <person name="Browning G.F."/>
            <person name="Markham P.F."/>
            <person name="Djordjevic S.P."/>
        </authorList>
    </citation>
    <scope>NUCLEOTIDE SEQUENCE [LARGE SCALE GENOMIC DNA]</scope>
    <source>
        <strain evidence="36 50">AVC211</strain>
    </source>
</reference>
<dbReference type="Proteomes" id="UP000663166">
    <property type="component" value="Chromosome"/>
</dbReference>
<evidence type="ECO:0000313" key="28">
    <source>
        <dbReference type="EMBL" id="NYQ37996.1"/>
    </source>
</evidence>
<dbReference type="Proteomes" id="UP000050556">
    <property type="component" value="Unassembled WGS sequence"/>
</dbReference>
<reference evidence="37 55" key="15">
    <citation type="submission" date="2019-01" db="EMBL/GenBank/DDBJ databases">
        <title>Genomic analysis of febrile catheter-associated UTI E. coli isolates.</title>
        <authorList>
            <person name="Potter R."/>
            <person name="Zou Z."/>
            <person name="Henderson J."/>
            <person name="Dantas G."/>
        </authorList>
    </citation>
    <scope>NUCLEOTIDE SEQUENCE [LARGE SCALE GENOMIC DNA]</scope>
    <source>
        <strain evidence="37 55">49_rectal</strain>
    </source>
</reference>
<evidence type="ECO:0000313" key="2">
    <source>
        <dbReference type="EMBL" id="AUY02275.1"/>
    </source>
</evidence>
<dbReference type="PATRIC" id="fig|562.10472.peg.2930"/>
<dbReference type="EMBL" id="JACZOI010000082">
    <property type="protein sequence ID" value="MBE0979724.1"/>
    <property type="molecule type" value="Genomic_DNA"/>
</dbReference>
<dbReference type="Proteomes" id="UP000303027">
    <property type="component" value="Unassembled WGS sequence"/>
</dbReference>
<evidence type="ECO:0000313" key="33">
    <source>
        <dbReference type="EMBL" id="QMF69045.1"/>
    </source>
</evidence>
<evidence type="ECO:0000313" key="4">
    <source>
        <dbReference type="EMBL" id="EFC3523758.1"/>
    </source>
</evidence>
<evidence type="ECO:0000313" key="11">
    <source>
        <dbReference type="EMBL" id="GDH45471.1"/>
    </source>
</evidence>
<dbReference type="Proteomes" id="UP000538406">
    <property type="component" value="Unassembled WGS sequence"/>
</dbReference>
<evidence type="ECO:0000313" key="76">
    <source>
        <dbReference type="Proteomes" id="UP000581425"/>
    </source>
</evidence>
<evidence type="ECO:0000313" key="47">
    <source>
        <dbReference type="Proteomes" id="UP000233549"/>
    </source>
</evidence>
<evidence type="ECO:0000313" key="12">
    <source>
        <dbReference type="EMBL" id="HAJ5959118.1"/>
    </source>
</evidence>
<evidence type="ECO:0000313" key="34">
    <source>
        <dbReference type="EMBL" id="QOY29176.1"/>
    </source>
</evidence>
<dbReference type="Proteomes" id="UP001179946">
    <property type="component" value="Chromosome"/>
</dbReference>
<dbReference type="Pfam" id="PF06496">
    <property type="entry name" value="DUF1097"/>
    <property type="match status" value="1"/>
</dbReference>
<dbReference type="EMBL" id="AAVTXU010000167">
    <property type="protein sequence ID" value="EGE1990658.1"/>
    <property type="molecule type" value="Genomic_DNA"/>
</dbReference>
<evidence type="ECO:0000313" key="7">
    <source>
        <dbReference type="EMBL" id="EFH6096637.1"/>
    </source>
</evidence>
<dbReference type="Proteomes" id="UP000509796">
    <property type="component" value="Chromosome"/>
</dbReference>
<feature type="transmembrane region" description="Helical" evidence="1">
    <location>
        <begin position="61"/>
        <end position="80"/>
    </location>
</feature>
<reference evidence="16 46" key="1">
    <citation type="journal article" date="2015" name="Front. Microbiol.">
        <title>Genetic determinants of heat resistance in Escherichia coli.</title>
        <authorList>
            <person name="Mercer R.G."/>
            <person name="Zheng J."/>
            <person name="Garcia-Hernandez R."/>
            <person name="Ruan L."/>
            <person name="Ganzle M.G."/>
            <person name="McMullen L.M."/>
        </authorList>
    </citation>
    <scope>NUCLEOTIDE SEQUENCE [LARGE SCALE GENOMIC DNA]</scope>
    <source>
        <strain evidence="16 46">AW1.3</strain>
    </source>
</reference>
<evidence type="ECO:0000313" key="8">
    <source>
        <dbReference type="EMBL" id="EFH6650148.1"/>
    </source>
</evidence>
<reference evidence="12" key="5">
    <citation type="journal article" date="2018" name="Genome Biol.">
        <title>SKESA: strategic k-mer extension for scrupulous assemblies.</title>
        <authorList>
            <person name="Souvorov A."/>
            <person name="Agarwala R."/>
            <person name="Lipman D.J."/>
        </authorList>
    </citation>
    <scope>NUCLEOTIDE SEQUENCE</scope>
    <source>
        <strain evidence="13">Escherichia coli</strain>
        <strain evidence="12">EuSCAPE_DE065</strain>
    </source>
</reference>
<dbReference type="Proteomes" id="UP000490727">
    <property type="component" value="Unassembled WGS sequence"/>
</dbReference>
<dbReference type="EMBL" id="UGET01000006">
    <property type="protein sequence ID" value="STN26351.1"/>
    <property type="molecule type" value="Genomic_DNA"/>
</dbReference>
<dbReference type="Proteomes" id="UP000441160">
    <property type="component" value="Unassembled WGS sequence"/>
</dbReference>
<reference evidence="22 64" key="17">
    <citation type="submission" date="2019-11" db="EMBL/GenBank/DDBJ databases">
        <title>Whole genome sequence analysis of environmental Escherichia coli from the feces of straw-necked ibis (Threskiornis spinicollis) nesting on inland wetlands.</title>
        <authorList>
            <person name="Wyrsch E.R."/>
            <person name="Roy Chowdhury P."/>
            <person name="Wallis L."/>
            <person name="Cummins M.L."/>
            <person name="Zingali T."/>
            <person name="Brandis K.J."/>
            <person name="Djordjevic S.P."/>
        </authorList>
    </citation>
    <scope>NUCLEOTIDE SEQUENCE [LARGE SCALE GENOMIC DNA]</scope>
    <source>
        <strain evidence="22 64">IBS12</strain>
    </source>
</reference>
<dbReference type="EMBL" id="WOET01000001">
    <property type="protein sequence ID" value="MUM70939.1"/>
    <property type="molecule type" value="Genomic_DNA"/>
</dbReference>
<dbReference type="EMBL" id="CP058571">
    <property type="protein sequence ID" value="QLG58896.1"/>
    <property type="molecule type" value="Genomic_DNA"/>
</dbReference>
<dbReference type="Proteomes" id="UP000281521">
    <property type="component" value="Unassembled WGS sequence"/>
</dbReference>
<dbReference type="Proteomes" id="UP000264870">
    <property type="component" value="Unassembled WGS sequence"/>
</dbReference>
<dbReference type="AlphaFoldDB" id="A0A024L6F3"/>
<reference evidence="25 59" key="19">
    <citation type="submission" date="2019-12" db="EMBL/GenBank/DDBJ databases">
        <title>Enteriobacteria Tanzani isolates_10434.</title>
        <authorList>
            <person name="Subbiah M."/>
            <person name="Call D."/>
        </authorList>
    </citation>
    <scope>NUCLEOTIDE SEQUENCE [LARGE SCALE GENOMIC DNA]</scope>
    <source>
        <strain evidence="25 59">10434wD1</strain>
    </source>
</reference>
<dbReference type="EMBL" id="BFXY01000079">
    <property type="protein sequence ID" value="GDH45471.1"/>
    <property type="molecule type" value="Genomic_DNA"/>
</dbReference>
<dbReference type="EMBL" id="CP056794">
    <property type="protein sequence ID" value="QLY98447.1"/>
    <property type="molecule type" value="Genomic_DNA"/>
</dbReference>
<dbReference type="Proteomes" id="UP000512322">
    <property type="component" value="Chromosome"/>
</dbReference>
<reference evidence="20 58" key="13">
    <citation type="journal article" date="2019" name="Environ. Health Perspect.">
        <title>Inter-host Transmission of Carbapenemase-Producing Escherichia coli among Humans and Backyard Animals.</title>
        <authorList>
            <person name="Li J."/>
            <person name="Bi Z."/>
            <person name="Ma S."/>
            <person name="Chen B."/>
            <person name="Cai C."/>
            <person name="He J."/>
            <person name="Schwarz S."/>
            <person name="Sun C."/>
            <person name="Zhou Y."/>
            <person name="Yin J."/>
            <person name="Hulth A."/>
            <person name="Wang Y."/>
            <person name="Shen Z."/>
            <person name="Wang S."/>
            <person name="Wu C."/>
            <person name="Nilsson L.E."/>
            <person name="Walsh T.R."/>
            <person name="Borjesson S."/>
            <person name="Shen J."/>
            <person name="Sun Q."/>
            <person name="Wang Y."/>
        </authorList>
    </citation>
    <scope>NUCLEOTIDE SEQUENCE [LARGE SCALE GENOMIC DNA]</scope>
    <source>
        <strain evidence="20 58">A016f</strain>
    </source>
</reference>
<dbReference type="EMBL" id="JACGTG010000001">
    <property type="protein sequence ID" value="MBA6239983.1"/>
    <property type="molecule type" value="Genomic_DNA"/>
</dbReference>
<reference evidence="10" key="36">
    <citation type="submission" date="2024-02" db="EMBL/GenBank/DDBJ databases">
        <authorList>
            <consortium name="Clinical and Environmental Microbiology Branch: Whole genome sequencing antimicrobial resistance pathogens in the healthcare setting"/>
        </authorList>
    </citation>
    <scope>NUCLEOTIDE SEQUENCE</scope>
    <source>
        <strain evidence="10">2023CK-00345</strain>
    </source>
</reference>
<evidence type="ECO:0000313" key="71">
    <source>
        <dbReference type="Proteomes" id="UP000531463"/>
    </source>
</evidence>
<reference evidence="17 76" key="29">
    <citation type="submission" date="2020-07" db="EMBL/GenBank/DDBJ databases">
        <title>Analysis of Genomes of Bacterial Isolates from Lameness Outbreaks in Broilers.</title>
        <authorList>
            <person name="Ekesi N.S."/>
            <person name="Alrubaye A."/>
            <person name="Rhoads D."/>
        </authorList>
    </citation>
    <scope>NUCLEOTIDE SEQUENCE [LARGE SCALE GENOMIC DNA]</scope>
    <source>
        <strain evidence="17 76">1409</strain>
    </source>
</reference>
<evidence type="ECO:0000313" key="48">
    <source>
        <dbReference type="Proteomes" id="UP000239554"/>
    </source>
</evidence>
<evidence type="ECO:0000313" key="13">
    <source>
        <dbReference type="EMBL" id="HBB1574369.1"/>
    </source>
</evidence>